<comment type="catalytic activity">
    <reaction evidence="25">
        <text>a ubiquinone + NADH + 5 H(+)(in) = a ubiquinol + NAD(+) + 4 H(+)(out)</text>
        <dbReference type="Rhea" id="RHEA:29091"/>
        <dbReference type="Rhea" id="RHEA-COMP:9565"/>
        <dbReference type="Rhea" id="RHEA-COMP:9566"/>
        <dbReference type="ChEBI" id="CHEBI:15378"/>
        <dbReference type="ChEBI" id="CHEBI:16389"/>
        <dbReference type="ChEBI" id="CHEBI:17976"/>
        <dbReference type="ChEBI" id="CHEBI:57540"/>
        <dbReference type="ChEBI" id="CHEBI:57945"/>
        <dbReference type="EC" id="7.1.1.2"/>
    </reaction>
</comment>
<comment type="catalytic activity">
    <reaction evidence="23">
        <text>O-phospho-L-seryl-[protein] + H2O = L-seryl-[protein] + phosphate</text>
        <dbReference type="Rhea" id="RHEA:20629"/>
        <dbReference type="Rhea" id="RHEA-COMP:9863"/>
        <dbReference type="Rhea" id="RHEA-COMP:11604"/>
        <dbReference type="ChEBI" id="CHEBI:15377"/>
        <dbReference type="ChEBI" id="CHEBI:29999"/>
        <dbReference type="ChEBI" id="CHEBI:43474"/>
        <dbReference type="ChEBI" id="CHEBI:83421"/>
        <dbReference type="EC" id="3.1.3.16"/>
    </reaction>
    <physiologicalReaction direction="left-to-right" evidence="23">
        <dbReference type="Rhea" id="RHEA:20630"/>
    </physiologicalReaction>
</comment>
<keyword evidence="6 35" id="KW-0813">Transport</keyword>
<keyword evidence="14" id="KW-0472">Membrane</keyword>
<evidence type="ECO:0000256" key="27">
    <source>
        <dbReference type="ARBA" id="ARBA00051818"/>
    </source>
</evidence>
<dbReference type="PROSITE" id="PS50054">
    <property type="entry name" value="TYR_PHOSPHATASE_DUAL"/>
    <property type="match status" value="1"/>
</dbReference>
<evidence type="ECO:0000256" key="18">
    <source>
        <dbReference type="ARBA" id="ARBA00024224"/>
    </source>
</evidence>
<dbReference type="FunFam" id="3.90.190.10:FF:000060">
    <property type="entry name" value="Phosphatidylglycerophosphatase and protein-tyrosine phosphatase 1"/>
    <property type="match status" value="1"/>
</dbReference>
<keyword evidence="8" id="KW-0378">Hydrolase</keyword>
<dbReference type="GO" id="GO:0008962">
    <property type="term" value="F:phosphatidylglycerophosphatase activity"/>
    <property type="evidence" value="ECO:0007669"/>
    <property type="project" value="UniProtKB-EC"/>
</dbReference>
<evidence type="ECO:0000256" key="19">
    <source>
        <dbReference type="ARBA" id="ARBA00024313"/>
    </source>
</evidence>
<dbReference type="GO" id="GO:0005739">
    <property type="term" value="C:mitochondrion"/>
    <property type="evidence" value="ECO:0007669"/>
    <property type="project" value="UniProtKB-SubCell"/>
</dbReference>
<evidence type="ECO:0000256" key="22">
    <source>
        <dbReference type="ARBA" id="ARBA00047132"/>
    </source>
</evidence>
<evidence type="ECO:0000256" key="21">
    <source>
        <dbReference type="ARBA" id="ARBA00033303"/>
    </source>
</evidence>
<dbReference type="EC" id="3.1.3.27" evidence="18"/>
<dbReference type="InterPro" id="IPR000387">
    <property type="entry name" value="Tyr_Pase_dom"/>
</dbReference>
<keyword evidence="16" id="KW-1208">Phospholipid metabolism</keyword>
<evidence type="ECO:0000256" key="11">
    <source>
        <dbReference type="ARBA" id="ARBA00023027"/>
    </source>
</evidence>
<comment type="subcellular location">
    <subcellularLocation>
        <location evidence="2">Membrane</location>
    </subcellularLocation>
    <subcellularLocation>
        <location evidence="1">Mitochondrion</location>
    </subcellularLocation>
</comment>
<dbReference type="Pfam" id="PF00329">
    <property type="entry name" value="Complex1_30kDa"/>
    <property type="match status" value="1"/>
</dbReference>
<evidence type="ECO:0000256" key="3">
    <source>
        <dbReference type="ARBA" id="ARBA00005189"/>
    </source>
</evidence>
<dbReference type="OrthoDB" id="37721at2759"/>
<comment type="caution">
    <text evidence="38">The sequence shown here is derived from an EMBL/GenBank/DDBJ whole genome shotgun (WGS) entry which is preliminary data.</text>
</comment>
<evidence type="ECO:0000256" key="29">
    <source>
        <dbReference type="ARBA" id="ARBA00052632"/>
    </source>
</evidence>
<evidence type="ECO:0000256" key="14">
    <source>
        <dbReference type="ARBA" id="ARBA00023136"/>
    </source>
</evidence>
<evidence type="ECO:0000256" key="8">
    <source>
        <dbReference type="ARBA" id="ARBA00022801"/>
    </source>
</evidence>
<dbReference type="Gene3D" id="3.90.190.10">
    <property type="entry name" value="Protein tyrosine phosphatase superfamily"/>
    <property type="match status" value="1"/>
</dbReference>
<comment type="catalytic activity">
    <reaction evidence="27">
        <text>a 1-acyl-2-hexanoyl-sn-glycero-3-phospho-(1D-myo-inositol-5-phosphate) + H2O = a 1-acyl-2-hexanoyl-sn-glycero-3-phospho-(1D-myo-inositol) + phosphate</text>
        <dbReference type="Rhea" id="RHEA:42320"/>
        <dbReference type="ChEBI" id="CHEBI:15377"/>
        <dbReference type="ChEBI" id="CHEBI:43474"/>
        <dbReference type="ChEBI" id="CHEBI:78930"/>
        <dbReference type="ChEBI" id="CHEBI:78931"/>
    </reaction>
    <physiologicalReaction direction="left-to-right" evidence="27">
        <dbReference type="Rhea" id="RHEA:42321"/>
    </physiologicalReaction>
</comment>
<evidence type="ECO:0000256" key="10">
    <source>
        <dbReference type="ARBA" id="ARBA00022967"/>
    </source>
</evidence>
<comment type="pathway">
    <text evidence="3">Lipid metabolism.</text>
</comment>
<dbReference type="EMBL" id="JANIIK010000112">
    <property type="protein sequence ID" value="KAJ3594119.1"/>
    <property type="molecule type" value="Genomic_DNA"/>
</dbReference>
<dbReference type="FunFam" id="3.30.460.80:FF:000002">
    <property type="entry name" value="NADH dehydrogenase iron-sulfur protein 3, mitochondrial"/>
    <property type="match status" value="1"/>
</dbReference>
<evidence type="ECO:0000256" key="1">
    <source>
        <dbReference type="ARBA" id="ARBA00004173"/>
    </source>
</evidence>
<evidence type="ECO:0000256" key="33">
    <source>
        <dbReference type="ARBA" id="ARBA00069309"/>
    </source>
</evidence>
<name>A0A9Q0DTA5_9TELE</name>
<dbReference type="SMART" id="SM00195">
    <property type="entry name" value="DSPc"/>
    <property type="match status" value="1"/>
</dbReference>
<evidence type="ECO:0000256" key="15">
    <source>
        <dbReference type="ARBA" id="ARBA00023209"/>
    </source>
</evidence>
<evidence type="ECO:0000256" key="35">
    <source>
        <dbReference type="RuleBase" id="RU003456"/>
    </source>
</evidence>
<accession>A0A9Q0DTA5</accession>
<dbReference type="GO" id="GO:0004722">
    <property type="term" value="F:protein serine/threonine phosphatase activity"/>
    <property type="evidence" value="ECO:0007669"/>
    <property type="project" value="UniProtKB-EC"/>
</dbReference>
<dbReference type="Proteomes" id="UP001148018">
    <property type="component" value="Unassembled WGS sequence"/>
</dbReference>
<evidence type="ECO:0000256" key="20">
    <source>
        <dbReference type="ARBA" id="ARBA00031525"/>
    </source>
</evidence>
<comment type="catalytic activity">
    <reaction evidence="30">
        <text>1,2-dioctanoyl-sn-glycero-3-phospho-(1D-myo-inositol-5-phosphate) + H2O = 1,2-dioctanoyl-sn-glycero-3-phospho-(1D-myo-inositol) + phosphate</text>
        <dbReference type="Rhea" id="RHEA:42308"/>
        <dbReference type="ChEBI" id="CHEBI:15377"/>
        <dbReference type="ChEBI" id="CHEBI:43474"/>
        <dbReference type="ChEBI" id="CHEBI:65221"/>
        <dbReference type="ChEBI" id="CHEBI:78911"/>
    </reaction>
    <physiologicalReaction direction="left-to-right" evidence="30">
        <dbReference type="Rhea" id="RHEA:42309"/>
    </physiologicalReaction>
</comment>
<dbReference type="GO" id="GO:0008137">
    <property type="term" value="F:NADH dehydrogenase (ubiquinone) activity"/>
    <property type="evidence" value="ECO:0007669"/>
    <property type="project" value="UniProtKB-EC"/>
</dbReference>
<evidence type="ECO:0000256" key="2">
    <source>
        <dbReference type="ARBA" id="ARBA00004370"/>
    </source>
</evidence>
<dbReference type="NCBIfam" id="NF004733">
    <property type="entry name" value="PRK06074.1-5"/>
    <property type="match status" value="1"/>
</dbReference>
<evidence type="ECO:0000313" key="39">
    <source>
        <dbReference type="Proteomes" id="UP001148018"/>
    </source>
</evidence>
<evidence type="ECO:0000256" key="31">
    <source>
        <dbReference type="ARBA" id="ARBA00055472"/>
    </source>
</evidence>
<proteinExistence type="inferred from homology"/>
<comment type="subunit">
    <text evidence="22">Core subunit of respiratory chain NADH dehydrogenase (Complex I) which is composed of 45 different subunits. Interacts with NDUFAF3. Interacts with RAB5IF. Found in subcomplexes containing subunits NDUFS2, MT-ND1 and NDUFA13.</text>
</comment>
<evidence type="ECO:0000256" key="25">
    <source>
        <dbReference type="ARBA" id="ARBA00049551"/>
    </source>
</evidence>
<keyword evidence="12" id="KW-0830">Ubiquinone</keyword>
<evidence type="ECO:0000256" key="30">
    <source>
        <dbReference type="ARBA" id="ARBA00052780"/>
    </source>
</evidence>
<evidence type="ECO:0000256" key="7">
    <source>
        <dbReference type="ARBA" id="ARBA00022516"/>
    </source>
</evidence>
<sequence>MSGALARLLFYPTLAYNVVMEKVSSRQWFNRVDQTVILGALPFKSMTEELVHNENVRGVVTMNEEYETEYFCNSAEEWEAAGVEQLRLSTVDLTGVPSLENLQRGVEFVMRHREEGSSVYVHCKAGRCRSATLVAAYLIRLHCWTPEEAHDMLASIRPHILIHSAQQTMLRRYRQQQARFETTSTETKPTVLPKDAVAHSQLAAFGEYVAEMMPKYVQQVQVTCYNELEVMIHSDGVVPMLTFLRDHTNAQFRNMTDLTAVDIPSRQNRFEIVYNLLSLRYNSRIRLKTYTDELTPVDSSVGVHKAANWYEREVWDMYGVFFANHPDLRRILTDYGFEGHPFRKDFPLSGYVEVRYDDEVKRVVAEPVELSQEFRKFDLNTPWEVFPAHREAKDTPQLEAPEK</sequence>
<dbReference type="SUPFAM" id="SSF143243">
    <property type="entry name" value="Nqo5-like"/>
    <property type="match status" value="1"/>
</dbReference>
<dbReference type="PANTHER" id="PTHR10884:SF14">
    <property type="entry name" value="NADH DEHYDROGENASE [UBIQUINONE] IRON-SULFUR PROTEIN 3, MITOCHONDRIAL"/>
    <property type="match status" value="1"/>
</dbReference>
<dbReference type="Gene3D" id="3.30.460.80">
    <property type="entry name" value="NADH:ubiquinone oxidoreductase, 30kDa subunit"/>
    <property type="match status" value="1"/>
</dbReference>
<dbReference type="HAMAP" id="MF_01357">
    <property type="entry name" value="NDH1_NuoC"/>
    <property type="match status" value="1"/>
</dbReference>
<evidence type="ECO:0000256" key="16">
    <source>
        <dbReference type="ARBA" id="ARBA00023264"/>
    </source>
</evidence>
<dbReference type="InterPro" id="IPR037232">
    <property type="entry name" value="NADH_quin_OxRdtase_su_C/D-like"/>
</dbReference>
<dbReference type="InterPro" id="IPR044596">
    <property type="entry name" value="PTPMT1-like"/>
</dbReference>
<comment type="pathway">
    <text evidence="17">Phospholipid metabolism; phosphatidylglycerol biosynthesis; phosphatidylglycerol from CDP-diacylglycerol: step 2/2.</text>
</comment>
<dbReference type="InterPro" id="IPR020396">
    <property type="entry name" value="NADH_UbQ_OxRdtase_CS"/>
</dbReference>
<evidence type="ECO:0000256" key="4">
    <source>
        <dbReference type="ARBA" id="ARBA00007569"/>
    </source>
</evidence>
<dbReference type="InterPro" id="IPR029021">
    <property type="entry name" value="Prot-tyrosine_phosphatase-like"/>
</dbReference>
<comment type="subunit">
    <text evidence="32">Interacts with STYXL1; the interaction inhibits PTPMT1 catalytic activity.</text>
</comment>
<dbReference type="PROSITE" id="PS00383">
    <property type="entry name" value="TYR_PHOSPHATASE_1"/>
    <property type="match status" value="1"/>
</dbReference>
<evidence type="ECO:0000256" key="17">
    <source>
        <dbReference type="ARBA" id="ARBA00024192"/>
    </source>
</evidence>
<evidence type="ECO:0000256" key="24">
    <source>
        <dbReference type="ARBA" id="ARBA00048832"/>
    </source>
</evidence>
<evidence type="ECO:0000259" key="36">
    <source>
        <dbReference type="PROSITE" id="PS50054"/>
    </source>
</evidence>
<comment type="catalytic activity">
    <reaction evidence="26">
        <text>a 1,2-diacyl-sn-glycero-3-phospho-(1'-sn-glycero-3'-phosphate) + H2O = a 1,2-diacyl-sn-glycero-3-phospho-(1'-sn-glycerol) + phosphate</text>
        <dbReference type="Rhea" id="RHEA:33751"/>
        <dbReference type="ChEBI" id="CHEBI:15377"/>
        <dbReference type="ChEBI" id="CHEBI:43474"/>
        <dbReference type="ChEBI" id="CHEBI:60110"/>
        <dbReference type="ChEBI" id="CHEBI:64716"/>
        <dbReference type="EC" id="3.1.3.27"/>
    </reaction>
    <physiologicalReaction direction="left-to-right" evidence="26">
        <dbReference type="Rhea" id="RHEA:33752"/>
    </physiologicalReaction>
</comment>
<keyword evidence="7" id="KW-0444">Lipid biosynthesis</keyword>
<dbReference type="InterPro" id="IPR000340">
    <property type="entry name" value="Dual-sp_phosphatase_cat-dom"/>
</dbReference>
<keyword evidence="13" id="KW-0443">Lipid metabolism</keyword>
<comment type="function">
    <text evidence="31">Lipid phosphatase which dephosphorylates phosphatidylglycerophosphate (PGP) to phosphatidylglycerol (PG). PGP is an essential intermediate in the biosynthetic pathway of cardiolipin, a mitochondrial-specific phospholipid regulating the membrane integrity and activities of the organelle. Has also been shown to display phosphatase activity toward phosphoprotein substrates, specifically mediates dephosphorylation of mitochondrial proteins, thereby playing an essential role in ATP production. Has probably a preference for proteins phosphorylated on Ser and/or Thr residues compared to proteins phosphorylated on Tyr residues. Probably involved in regulation of insulin secretion in pancreatic beta cells. May prevent intrinsic apoptosis, probably by regulating mitochondrial membrane integrity.</text>
</comment>
<keyword evidence="39" id="KW-1185">Reference proteome</keyword>
<dbReference type="CDD" id="cd14524">
    <property type="entry name" value="PTPMT1"/>
    <property type="match status" value="1"/>
</dbReference>
<keyword evidence="15" id="KW-0594">Phospholipid biosynthesis</keyword>
<dbReference type="InterPro" id="IPR001268">
    <property type="entry name" value="NADH_UbQ_OxRdtase_30kDa_su"/>
</dbReference>
<keyword evidence="10 35" id="KW-1278">Translocase</keyword>
<evidence type="ECO:0000256" key="9">
    <source>
        <dbReference type="ARBA" id="ARBA00022912"/>
    </source>
</evidence>
<protein>
    <recommendedName>
        <fullName evidence="5">NADH dehydrogenase [ubiquinone] iron-sulfur protein 3, mitochondrial</fullName>
        <ecNumber evidence="18">3.1.3.27</ecNumber>
    </recommendedName>
    <alternativeName>
        <fullName evidence="21">Complex I-30kD</fullName>
    </alternativeName>
    <alternativeName>
        <fullName evidence="20">NADH-ubiquinone oxidoreductase 30 kDa subunit</fullName>
    </alternativeName>
    <alternativeName>
        <fullName evidence="33">Phosphatidylglycerophosphatase and protein-tyrosine phosphatase 1</fullName>
    </alternativeName>
    <alternativeName>
        <fullName evidence="34">Protein-tyrosine phosphatase mitochondrial 1</fullName>
    </alternativeName>
</protein>
<gene>
    <name evidence="38" type="ORF">NHX12_006451</name>
</gene>
<dbReference type="NCBIfam" id="TIGR01961">
    <property type="entry name" value="NuoC_fam"/>
    <property type="match status" value="1"/>
</dbReference>
<dbReference type="SUPFAM" id="SSF52799">
    <property type="entry name" value="(Phosphotyrosine protein) phosphatases II"/>
    <property type="match status" value="1"/>
</dbReference>
<feature type="domain" description="Tyrosine specific protein phosphatases" evidence="37">
    <location>
        <begin position="100"/>
        <end position="168"/>
    </location>
</feature>
<comment type="catalytic activity">
    <reaction evidence="28">
        <text>1,2-dibutyryl-sn-glycero-3-phospho-(1D-myo-inositol-5-phosphate) + H2O = 1,2-dibutyryl-sn-glycero-3-phospho-(1D-myo-inositol) + phosphate</text>
        <dbReference type="Rhea" id="RHEA:42584"/>
        <dbReference type="ChEBI" id="CHEBI:15377"/>
        <dbReference type="ChEBI" id="CHEBI:43474"/>
        <dbReference type="ChEBI" id="CHEBI:82605"/>
        <dbReference type="ChEBI" id="CHEBI:82606"/>
    </reaction>
    <physiologicalReaction direction="left-to-right" evidence="28">
        <dbReference type="Rhea" id="RHEA:42585"/>
    </physiologicalReaction>
</comment>
<dbReference type="InterPro" id="IPR010218">
    <property type="entry name" value="NADH_DH_suC"/>
</dbReference>
<evidence type="ECO:0000259" key="37">
    <source>
        <dbReference type="PROSITE" id="PS50056"/>
    </source>
</evidence>
<comment type="function">
    <text evidence="19">Core subunit of the mitochondrial membrane respiratory chain NADH dehydrogenase (Complex I) which catalyzes electron transfer from NADH through the respiratory chain, using ubiquinone as an electron acceptor. Essential for the catalytic activity and assembly of complex I.</text>
</comment>
<dbReference type="PROSITE" id="PS50056">
    <property type="entry name" value="TYR_PHOSPHATASE_2"/>
    <property type="match status" value="1"/>
</dbReference>
<keyword evidence="11 35" id="KW-0520">NAD</keyword>
<dbReference type="PROSITE" id="PS00542">
    <property type="entry name" value="COMPLEX1_30K"/>
    <property type="match status" value="1"/>
</dbReference>
<reference evidence="38" key="1">
    <citation type="submission" date="2022-07" db="EMBL/GenBank/DDBJ databases">
        <title>Chromosome-level genome of Muraenolepis orangiensis.</title>
        <authorList>
            <person name="Kim J."/>
        </authorList>
    </citation>
    <scope>NUCLEOTIDE SEQUENCE</scope>
    <source>
        <strain evidence="38">KU_S4_2022</strain>
        <tissue evidence="38">Muscle</tissue>
    </source>
</reference>
<feature type="non-terminal residue" evidence="38">
    <location>
        <position position="1"/>
    </location>
</feature>
<dbReference type="AlphaFoldDB" id="A0A9Q0DTA5"/>
<evidence type="ECO:0000256" key="12">
    <source>
        <dbReference type="ARBA" id="ARBA00023075"/>
    </source>
</evidence>
<keyword evidence="9" id="KW-0904">Protein phosphatase</keyword>
<evidence type="ECO:0000256" key="23">
    <source>
        <dbReference type="ARBA" id="ARBA00047986"/>
    </source>
</evidence>
<evidence type="ECO:0000256" key="26">
    <source>
        <dbReference type="ARBA" id="ARBA00050944"/>
    </source>
</evidence>
<dbReference type="GO" id="GO:0008654">
    <property type="term" value="P:phospholipid biosynthetic process"/>
    <property type="evidence" value="ECO:0007669"/>
    <property type="project" value="UniProtKB-KW"/>
</dbReference>
<evidence type="ECO:0000256" key="13">
    <source>
        <dbReference type="ARBA" id="ARBA00023098"/>
    </source>
</evidence>
<dbReference type="InterPro" id="IPR016130">
    <property type="entry name" value="Tyr_Pase_AS"/>
</dbReference>
<evidence type="ECO:0000256" key="5">
    <source>
        <dbReference type="ARBA" id="ARBA00020084"/>
    </source>
</evidence>
<comment type="similarity">
    <text evidence="4 35">Belongs to the complex I 30 kDa subunit family.</text>
</comment>
<dbReference type="Pfam" id="PF00782">
    <property type="entry name" value="DSPc"/>
    <property type="match status" value="1"/>
</dbReference>
<evidence type="ECO:0000256" key="32">
    <source>
        <dbReference type="ARBA" id="ARBA00065692"/>
    </source>
</evidence>
<evidence type="ECO:0000256" key="28">
    <source>
        <dbReference type="ARBA" id="ARBA00052505"/>
    </source>
</evidence>
<comment type="catalytic activity">
    <reaction evidence="29">
        <text>1,2-di-(9Z-octadecenoyl)-sn-glycero-3-phospho-(1'-sn-glycerol-3'-phosphate) + H2O = 1,2-di-(9Z-octadecenoyl)-sn-glycero-3-phospho-(1'-sn-glycerol) + phosphate</text>
        <dbReference type="Rhea" id="RHEA:42304"/>
        <dbReference type="ChEBI" id="CHEBI:15377"/>
        <dbReference type="ChEBI" id="CHEBI:43474"/>
        <dbReference type="ChEBI" id="CHEBI:75163"/>
        <dbReference type="ChEBI" id="CHEBI:78907"/>
    </reaction>
    <physiologicalReaction direction="left-to-right" evidence="29">
        <dbReference type="Rhea" id="RHEA:42305"/>
    </physiologicalReaction>
</comment>
<dbReference type="GO" id="GO:0016020">
    <property type="term" value="C:membrane"/>
    <property type="evidence" value="ECO:0007669"/>
    <property type="project" value="UniProtKB-SubCell"/>
</dbReference>
<evidence type="ECO:0000256" key="34">
    <source>
        <dbReference type="ARBA" id="ARBA00082724"/>
    </source>
</evidence>
<evidence type="ECO:0000313" key="38">
    <source>
        <dbReference type="EMBL" id="KAJ3594119.1"/>
    </source>
</evidence>
<organism evidence="38 39">
    <name type="scientific">Muraenolepis orangiensis</name>
    <name type="common">Patagonian moray cod</name>
    <dbReference type="NCBI Taxonomy" id="630683"/>
    <lineage>
        <taxon>Eukaryota</taxon>
        <taxon>Metazoa</taxon>
        <taxon>Chordata</taxon>
        <taxon>Craniata</taxon>
        <taxon>Vertebrata</taxon>
        <taxon>Euteleostomi</taxon>
        <taxon>Actinopterygii</taxon>
        <taxon>Neopterygii</taxon>
        <taxon>Teleostei</taxon>
        <taxon>Neoteleostei</taxon>
        <taxon>Acanthomorphata</taxon>
        <taxon>Zeiogadaria</taxon>
        <taxon>Gadariae</taxon>
        <taxon>Gadiformes</taxon>
        <taxon>Muraenolepidoidei</taxon>
        <taxon>Muraenolepididae</taxon>
        <taxon>Muraenolepis</taxon>
    </lineage>
</organism>
<evidence type="ECO:0000256" key="6">
    <source>
        <dbReference type="ARBA" id="ARBA00022448"/>
    </source>
</evidence>
<dbReference type="GO" id="GO:0016651">
    <property type="term" value="F:oxidoreductase activity, acting on NAD(P)H"/>
    <property type="evidence" value="ECO:0007669"/>
    <property type="project" value="InterPro"/>
</dbReference>
<dbReference type="InterPro" id="IPR020422">
    <property type="entry name" value="TYR_PHOSPHATASE_DUAL_dom"/>
</dbReference>
<comment type="catalytic activity">
    <reaction evidence="24">
        <text>O-phospho-L-threonyl-[protein] + H2O = L-threonyl-[protein] + phosphate</text>
        <dbReference type="Rhea" id="RHEA:47004"/>
        <dbReference type="Rhea" id="RHEA-COMP:11060"/>
        <dbReference type="Rhea" id="RHEA-COMP:11605"/>
        <dbReference type="ChEBI" id="CHEBI:15377"/>
        <dbReference type="ChEBI" id="CHEBI:30013"/>
        <dbReference type="ChEBI" id="CHEBI:43474"/>
        <dbReference type="ChEBI" id="CHEBI:61977"/>
        <dbReference type="EC" id="3.1.3.16"/>
    </reaction>
    <physiologicalReaction direction="left-to-right" evidence="24">
        <dbReference type="Rhea" id="RHEA:47005"/>
    </physiologicalReaction>
</comment>
<dbReference type="PANTHER" id="PTHR10884">
    <property type="entry name" value="NADH DEHYDROGENASE UBIQUINONE IRON-SULFUR PROTEIN 3"/>
    <property type="match status" value="1"/>
</dbReference>
<feature type="domain" description="Tyrosine-protein phosphatase" evidence="36">
    <location>
        <begin position="28"/>
        <end position="179"/>
    </location>
</feature>